<evidence type="ECO:0000256" key="7">
    <source>
        <dbReference type="PROSITE-ProRule" id="PRU00706"/>
    </source>
</evidence>
<dbReference type="InterPro" id="IPR034907">
    <property type="entry name" value="NDK-like_dom"/>
</dbReference>
<evidence type="ECO:0000256" key="1">
    <source>
        <dbReference type="ARBA" id="ARBA00001946"/>
    </source>
</evidence>
<dbReference type="Proteomes" id="UP000027129">
    <property type="component" value="Unassembled WGS sequence"/>
</dbReference>
<evidence type="ECO:0000256" key="2">
    <source>
        <dbReference type="ARBA" id="ARBA00008142"/>
    </source>
</evidence>
<dbReference type="SMART" id="SM00562">
    <property type="entry name" value="NDK"/>
    <property type="match status" value="1"/>
</dbReference>
<comment type="cofactor">
    <cofactor evidence="1">
        <name>Mg(2+)</name>
        <dbReference type="ChEBI" id="CHEBI:18420"/>
    </cofactor>
</comment>
<dbReference type="Gene3D" id="3.30.70.141">
    <property type="entry name" value="Nucleoside diphosphate kinase-like domain"/>
    <property type="match status" value="1"/>
</dbReference>
<keyword evidence="5 10" id="KW-0418">Kinase</keyword>
<keyword evidence="11" id="KW-1185">Reference proteome</keyword>
<evidence type="ECO:0000259" key="9">
    <source>
        <dbReference type="SMART" id="SM00562"/>
    </source>
</evidence>
<comment type="caution">
    <text evidence="7">Lacks conserved residue(s) required for the propagation of feature annotation.</text>
</comment>
<feature type="domain" description="Nucleoside diphosphate kinase-like" evidence="9">
    <location>
        <begin position="14"/>
        <end position="152"/>
    </location>
</feature>
<dbReference type="EC" id="2.7.4.6" evidence="3"/>
<evidence type="ECO:0000256" key="5">
    <source>
        <dbReference type="ARBA" id="ARBA00022777"/>
    </source>
</evidence>
<dbReference type="PANTHER" id="PTHR11349">
    <property type="entry name" value="NUCLEOSIDE DIPHOSPHATE KINASE"/>
    <property type="match status" value="1"/>
</dbReference>
<keyword evidence="4" id="KW-0808">Transferase</keyword>
<dbReference type="EMBL" id="JMHU01000019">
    <property type="protein sequence ID" value="KDA45554.1"/>
    <property type="molecule type" value="Genomic_DNA"/>
</dbReference>
<keyword evidence="6" id="KW-0546">Nucleotide metabolism</keyword>
<dbReference type="PROSITE" id="PS51374">
    <property type="entry name" value="NDPK_LIKE"/>
    <property type="match status" value="1"/>
</dbReference>
<evidence type="ECO:0000256" key="4">
    <source>
        <dbReference type="ARBA" id="ARBA00022679"/>
    </source>
</evidence>
<evidence type="ECO:0000256" key="3">
    <source>
        <dbReference type="ARBA" id="ARBA00012966"/>
    </source>
</evidence>
<name>A0ABR4RNA1_9LACO</name>
<sequence>MLSYLWTGVIKLTEQRTLVLVKPDGVEGQHIGDIITRIEHKGYQITALKVIQATKEQLEAHYEDKVNAPFFPELVSYMQEGPIVGIIVTGTNVVPIIHRMAGATNPGQADWGTVRGDFGREWPDGNLRNVIHTSDSPSEAEREISIWFPEESR</sequence>
<dbReference type="InterPro" id="IPR036850">
    <property type="entry name" value="NDK-like_dom_sf"/>
</dbReference>
<accession>A0ABR4RNA1</accession>
<dbReference type="CDD" id="cd04413">
    <property type="entry name" value="NDPk_I"/>
    <property type="match status" value="1"/>
</dbReference>
<gene>
    <name evidence="10" type="ORF">Lani381_1402</name>
</gene>
<dbReference type="PRINTS" id="PR01243">
    <property type="entry name" value="NUCDPKINASE"/>
</dbReference>
<evidence type="ECO:0000256" key="6">
    <source>
        <dbReference type="ARBA" id="ARBA00023080"/>
    </source>
</evidence>
<dbReference type="Pfam" id="PF00334">
    <property type="entry name" value="NDK"/>
    <property type="match status" value="1"/>
</dbReference>
<dbReference type="NCBIfam" id="NF001908">
    <property type="entry name" value="PRK00668.1"/>
    <property type="match status" value="1"/>
</dbReference>
<dbReference type="GO" id="GO:0016301">
    <property type="term" value="F:kinase activity"/>
    <property type="evidence" value="ECO:0007669"/>
    <property type="project" value="UniProtKB-KW"/>
</dbReference>
<comment type="similarity">
    <text evidence="2 7 8">Belongs to the NDK family.</text>
</comment>
<dbReference type="InterPro" id="IPR001564">
    <property type="entry name" value="Nucleoside_diP_kinase"/>
</dbReference>
<evidence type="ECO:0000313" key="10">
    <source>
        <dbReference type="EMBL" id="KDA45554.1"/>
    </source>
</evidence>
<evidence type="ECO:0000313" key="11">
    <source>
        <dbReference type="Proteomes" id="UP000027129"/>
    </source>
</evidence>
<comment type="caution">
    <text evidence="10">The sequence shown here is derived from an EMBL/GenBank/DDBJ whole genome shotgun (WGS) entry which is preliminary data.</text>
</comment>
<reference evidence="10 11" key="1">
    <citation type="submission" date="2014-04" db="EMBL/GenBank/DDBJ databases">
        <title>Draft Genome Sequence of Lactobacillus animalis 381-IL-28.</title>
        <authorList>
            <person name="Sturino J.M."/>
            <person name="Rajendran M."/>
            <person name="Altermann E."/>
        </authorList>
    </citation>
    <scope>NUCLEOTIDE SEQUENCE [LARGE SCALE GENOMIC DNA]</scope>
    <source>
        <strain evidence="10 11">381-IL-28</strain>
    </source>
</reference>
<organism evidence="10 11">
    <name type="scientific">Ligilactobacillus animalis</name>
    <dbReference type="NCBI Taxonomy" id="1605"/>
    <lineage>
        <taxon>Bacteria</taxon>
        <taxon>Bacillati</taxon>
        <taxon>Bacillota</taxon>
        <taxon>Bacilli</taxon>
        <taxon>Lactobacillales</taxon>
        <taxon>Lactobacillaceae</taxon>
        <taxon>Ligilactobacillus</taxon>
    </lineage>
</organism>
<protein>
    <recommendedName>
        <fullName evidence="3">nucleoside-diphosphate kinase</fullName>
        <ecNumber evidence="3">2.7.4.6</ecNumber>
    </recommendedName>
</protein>
<dbReference type="SUPFAM" id="SSF54919">
    <property type="entry name" value="Nucleoside diphosphate kinase, NDK"/>
    <property type="match status" value="1"/>
</dbReference>
<proteinExistence type="inferred from homology"/>
<evidence type="ECO:0000256" key="8">
    <source>
        <dbReference type="RuleBase" id="RU004011"/>
    </source>
</evidence>